<evidence type="ECO:0000256" key="1">
    <source>
        <dbReference type="SAM" id="MobiDB-lite"/>
    </source>
</evidence>
<feature type="compositionally biased region" description="Polar residues" evidence="1">
    <location>
        <begin position="28"/>
        <end position="42"/>
    </location>
</feature>
<evidence type="ECO:0000313" key="3">
    <source>
        <dbReference type="EMBL" id="MBB4097249.1"/>
    </source>
</evidence>
<dbReference type="Proteomes" id="UP000557392">
    <property type="component" value="Unassembled WGS sequence"/>
</dbReference>
<accession>A0A7W6NUN6</accession>
<evidence type="ECO:0000313" key="4">
    <source>
        <dbReference type="Proteomes" id="UP000557392"/>
    </source>
</evidence>
<protein>
    <recommendedName>
        <fullName evidence="5">SHOCT domain-containing protein</fullName>
    </recommendedName>
</protein>
<feature type="signal peptide" evidence="2">
    <location>
        <begin position="1"/>
        <end position="19"/>
    </location>
</feature>
<gene>
    <name evidence="3" type="ORF">GGR46_000782</name>
</gene>
<dbReference type="AlphaFoldDB" id="A0A7W6NUN6"/>
<reference evidence="3 4" key="1">
    <citation type="submission" date="2020-08" db="EMBL/GenBank/DDBJ databases">
        <title>Genomic Encyclopedia of Type Strains, Phase IV (KMG-IV): sequencing the most valuable type-strain genomes for metagenomic binning, comparative biology and taxonomic classification.</title>
        <authorList>
            <person name="Goeker M."/>
        </authorList>
    </citation>
    <scope>NUCLEOTIDE SEQUENCE [LARGE SCALE GENOMIC DNA]</scope>
    <source>
        <strain evidence="3 4">DSM 101806</strain>
    </source>
</reference>
<feature type="chain" id="PRO_5030552309" description="SHOCT domain-containing protein" evidence="2">
    <location>
        <begin position="20"/>
        <end position="115"/>
    </location>
</feature>
<evidence type="ECO:0000256" key="2">
    <source>
        <dbReference type="SAM" id="SignalP"/>
    </source>
</evidence>
<keyword evidence="2" id="KW-0732">Signal</keyword>
<name>A0A7W6NUN6_9SPHN</name>
<organism evidence="3 4">
    <name type="scientific">Sphingomonas kyeonggiensis</name>
    <dbReference type="NCBI Taxonomy" id="1268553"/>
    <lineage>
        <taxon>Bacteria</taxon>
        <taxon>Pseudomonadati</taxon>
        <taxon>Pseudomonadota</taxon>
        <taxon>Alphaproteobacteria</taxon>
        <taxon>Sphingomonadales</taxon>
        <taxon>Sphingomonadaceae</taxon>
        <taxon>Sphingomonas</taxon>
    </lineage>
</organism>
<dbReference type="EMBL" id="JACIEH010000001">
    <property type="protein sequence ID" value="MBB4097249.1"/>
    <property type="molecule type" value="Genomic_DNA"/>
</dbReference>
<proteinExistence type="predicted"/>
<keyword evidence="4" id="KW-1185">Reference proteome</keyword>
<comment type="caution">
    <text evidence="3">The sequence shown here is derived from an EMBL/GenBank/DDBJ whole genome shotgun (WGS) entry which is preliminary data.</text>
</comment>
<dbReference type="RefSeq" id="WP_183994728.1">
    <property type="nucleotide sequence ID" value="NZ_JACIEH010000001.1"/>
</dbReference>
<feature type="region of interest" description="Disordered" evidence="1">
    <location>
        <begin position="26"/>
        <end position="60"/>
    </location>
</feature>
<sequence length="115" mass="12559">MRRYLILAPLLLAAVPASAQIWGGPTMQGPSGNAMSHDQSAAETAKIRSDIRDGRDSGQLTRREAKRLKREAWQIDTLEARYAAGGLSPSEEAELFARREALRSDVVAKRGGARK</sequence>
<feature type="compositionally biased region" description="Basic and acidic residues" evidence="1">
    <location>
        <begin position="45"/>
        <end position="56"/>
    </location>
</feature>
<evidence type="ECO:0008006" key="5">
    <source>
        <dbReference type="Google" id="ProtNLM"/>
    </source>
</evidence>